<keyword evidence="4" id="KW-1185">Reference proteome</keyword>
<dbReference type="EMBL" id="CAJVCH010170725">
    <property type="protein sequence ID" value="CAG7728943.1"/>
    <property type="molecule type" value="Genomic_DNA"/>
</dbReference>
<proteinExistence type="inferred from homology"/>
<comment type="similarity">
    <text evidence="1">Belongs to the TIP41 family.</text>
</comment>
<evidence type="ECO:0000256" key="2">
    <source>
        <dbReference type="ARBA" id="ARBA00018951"/>
    </source>
</evidence>
<dbReference type="InterPro" id="IPR007303">
    <property type="entry name" value="TIP41-like"/>
</dbReference>
<accession>A0A8J2NW92</accession>
<sequence length="240" mass="27149">MSTELTTGQSPTQDVVVNRQGEVTRRFRNNQYYNFGGWPIAITKSSILPSSCYCYHLNKDLTDSCIVESSDLQANCSGNGSLGGENKSQPDVCHVCRYNSKLSITHQPELIFPDNLHLLTFGESNLTVESNAFDGLKLISPEYVHGTFADEWKPAQIMNVGPLPGEIRYDWSFSTNYKGTVTSQSLESWPAYCMQKQLNMVKLQQRENILFSEELSLRKDQLHNHRTSNLSVKIVRTKCN</sequence>
<dbReference type="GO" id="GO:0005829">
    <property type="term" value="C:cytosol"/>
    <property type="evidence" value="ECO:0007669"/>
    <property type="project" value="TreeGrafter"/>
</dbReference>
<organism evidence="3 4">
    <name type="scientific">Allacma fusca</name>
    <dbReference type="NCBI Taxonomy" id="39272"/>
    <lineage>
        <taxon>Eukaryota</taxon>
        <taxon>Metazoa</taxon>
        <taxon>Ecdysozoa</taxon>
        <taxon>Arthropoda</taxon>
        <taxon>Hexapoda</taxon>
        <taxon>Collembola</taxon>
        <taxon>Symphypleona</taxon>
        <taxon>Sminthuridae</taxon>
        <taxon>Allacma</taxon>
    </lineage>
</organism>
<dbReference type="InterPro" id="IPR051330">
    <property type="entry name" value="Phosphatase_reg/MetRdx"/>
</dbReference>
<dbReference type="PANTHER" id="PTHR21021">
    <property type="entry name" value="GAF/PUTATIVE CYTOSKELETAL PROTEIN"/>
    <property type="match status" value="1"/>
</dbReference>
<gene>
    <name evidence="3" type="ORF">AFUS01_LOCUS17687</name>
</gene>
<dbReference type="Pfam" id="PF04176">
    <property type="entry name" value="TIP41"/>
    <property type="match status" value="1"/>
</dbReference>
<dbReference type="AlphaFoldDB" id="A0A8J2NW92"/>
<dbReference type="PANTHER" id="PTHR21021:SF16">
    <property type="entry name" value="TIP41-LIKE PROTEIN"/>
    <property type="match status" value="1"/>
</dbReference>
<protein>
    <recommendedName>
        <fullName evidence="2">TIP41-like protein</fullName>
    </recommendedName>
</protein>
<evidence type="ECO:0000313" key="3">
    <source>
        <dbReference type="EMBL" id="CAG7728943.1"/>
    </source>
</evidence>
<reference evidence="3" key="1">
    <citation type="submission" date="2021-06" db="EMBL/GenBank/DDBJ databases">
        <authorList>
            <person name="Hodson N. C."/>
            <person name="Mongue J. A."/>
            <person name="Jaron S. K."/>
        </authorList>
    </citation>
    <scope>NUCLEOTIDE SEQUENCE</scope>
</reference>
<name>A0A8J2NW92_9HEXA</name>
<dbReference type="Proteomes" id="UP000708208">
    <property type="component" value="Unassembled WGS sequence"/>
</dbReference>
<evidence type="ECO:0000313" key="4">
    <source>
        <dbReference type="Proteomes" id="UP000708208"/>
    </source>
</evidence>
<comment type="caution">
    <text evidence="3">The sequence shown here is derived from an EMBL/GenBank/DDBJ whole genome shotgun (WGS) entry which is preliminary data.</text>
</comment>
<evidence type="ECO:0000256" key="1">
    <source>
        <dbReference type="ARBA" id="ARBA00006658"/>
    </source>
</evidence>
<dbReference type="OrthoDB" id="10253878at2759"/>
<dbReference type="GO" id="GO:0031929">
    <property type="term" value="P:TOR signaling"/>
    <property type="evidence" value="ECO:0007669"/>
    <property type="project" value="TreeGrafter"/>
</dbReference>